<dbReference type="SUPFAM" id="SSF48371">
    <property type="entry name" value="ARM repeat"/>
    <property type="match status" value="1"/>
</dbReference>
<evidence type="ECO:0000256" key="1">
    <source>
        <dbReference type="SAM" id="MobiDB-lite"/>
    </source>
</evidence>
<comment type="caution">
    <text evidence="4">The sequence shown here is derived from an EMBL/GenBank/DDBJ whole genome shotgun (WGS) entry which is preliminary data.</text>
</comment>
<organism evidence="4 5">
    <name type="scientific">Porites evermanni</name>
    <dbReference type="NCBI Taxonomy" id="104178"/>
    <lineage>
        <taxon>Eukaryota</taxon>
        <taxon>Metazoa</taxon>
        <taxon>Cnidaria</taxon>
        <taxon>Anthozoa</taxon>
        <taxon>Hexacorallia</taxon>
        <taxon>Scleractinia</taxon>
        <taxon>Fungiina</taxon>
        <taxon>Poritidae</taxon>
        <taxon>Porites</taxon>
    </lineage>
</organism>
<sequence>MNRSIVAAFLVFFACSILTDQVWSVYINGIGKLFVYELVKKKEIRSLPGCPKPLFQIEATCKAINIKMIFYSHAKRTKKLQGTGEWNPVECVPFLRSFILLNCSYVWLLYHSRQSIWMLCKNEGFFVLPVLSPAVASVLSFAVYVVDAQEEKYAALTGAVTNACLLVNDDDDDDDDNDDDDSDDDDSDSDEGDDSGGN</sequence>
<proteinExistence type="predicted"/>
<dbReference type="InterPro" id="IPR016024">
    <property type="entry name" value="ARM-type_fold"/>
</dbReference>
<evidence type="ECO:0000313" key="4">
    <source>
        <dbReference type="EMBL" id="CAH3193675.1"/>
    </source>
</evidence>
<dbReference type="PROSITE" id="PS51257">
    <property type="entry name" value="PROKAR_LIPOPROTEIN"/>
    <property type="match status" value="1"/>
</dbReference>
<evidence type="ECO:0000313" key="5">
    <source>
        <dbReference type="Proteomes" id="UP001159427"/>
    </source>
</evidence>
<feature type="signal peptide" evidence="3">
    <location>
        <begin position="1"/>
        <end position="24"/>
    </location>
</feature>
<feature type="region of interest" description="Disordered" evidence="1">
    <location>
        <begin position="168"/>
        <end position="198"/>
    </location>
</feature>
<keyword evidence="2" id="KW-0812">Transmembrane</keyword>
<keyword evidence="2" id="KW-1133">Transmembrane helix</keyword>
<name>A0ABN8STN3_9CNID</name>
<accession>A0ABN8STN3</accession>
<keyword evidence="2" id="KW-0472">Membrane</keyword>
<feature type="transmembrane region" description="Helical" evidence="2">
    <location>
        <begin position="124"/>
        <end position="146"/>
    </location>
</feature>
<dbReference type="Proteomes" id="UP001159427">
    <property type="component" value="Unassembled WGS sequence"/>
</dbReference>
<gene>
    <name evidence="4" type="ORF">PEVE_00026284</name>
</gene>
<keyword evidence="3" id="KW-0732">Signal</keyword>
<reference evidence="4 5" key="1">
    <citation type="submission" date="2022-05" db="EMBL/GenBank/DDBJ databases">
        <authorList>
            <consortium name="Genoscope - CEA"/>
            <person name="William W."/>
        </authorList>
    </citation>
    <scope>NUCLEOTIDE SEQUENCE [LARGE SCALE GENOMIC DNA]</scope>
</reference>
<protein>
    <submittedName>
        <fullName evidence="4">Uncharacterized protein</fullName>
    </submittedName>
</protein>
<evidence type="ECO:0000256" key="2">
    <source>
        <dbReference type="SAM" id="Phobius"/>
    </source>
</evidence>
<dbReference type="EMBL" id="CALNXI010003559">
    <property type="protein sequence ID" value="CAH3193675.1"/>
    <property type="molecule type" value="Genomic_DNA"/>
</dbReference>
<keyword evidence="5" id="KW-1185">Reference proteome</keyword>
<feature type="transmembrane region" description="Helical" evidence="2">
    <location>
        <begin position="94"/>
        <end position="112"/>
    </location>
</feature>
<evidence type="ECO:0000256" key="3">
    <source>
        <dbReference type="SAM" id="SignalP"/>
    </source>
</evidence>
<feature type="chain" id="PRO_5045829787" evidence="3">
    <location>
        <begin position="25"/>
        <end position="198"/>
    </location>
</feature>